<keyword evidence="2" id="KW-1185">Reference proteome</keyword>
<dbReference type="AlphaFoldDB" id="A0AA85G3M4"/>
<feature type="transmembrane region" description="Helical" evidence="1">
    <location>
        <begin position="43"/>
        <end position="62"/>
    </location>
</feature>
<protein>
    <submittedName>
        <fullName evidence="3">Uncharacterized protein</fullName>
    </submittedName>
</protein>
<name>A0AA85G3M4_9TREM</name>
<dbReference type="WBParaSite" id="SRDH1_76740.1">
    <property type="protein sequence ID" value="SRDH1_76740.1"/>
    <property type="gene ID" value="SRDH1_76740"/>
</dbReference>
<keyword evidence="1" id="KW-0812">Transmembrane</keyword>
<sequence>MLLIVNLSNSSSFYSQITVYNYFSNCLLSTIRRSRLLNTKYQSIASTLYFTVEIIIFTNFGFTNALTVYKQYYLVR</sequence>
<evidence type="ECO:0000313" key="2">
    <source>
        <dbReference type="Proteomes" id="UP000050792"/>
    </source>
</evidence>
<accession>A0AA85G3M4</accession>
<evidence type="ECO:0000313" key="3">
    <source>
        <dbReference type="WBParaSite" id="SRDH1_76740.1"/>
    </source>
</evidence>
<keyword evidence="1" id="KW-0472">Membrane</keyword>
<reference evidence="2" key="1">
    <citation type="submission" date="2022-06" db="EMBL/GenBank/DDBJ databases">
        <authorList>
            <person name="Berger JAMES D."/>
            <person name="Berger JAMES D."/>
        </authorList>
    </citation>
    <scope>NUCLEOTIDE SEQUENCE [LARGE SCALE GENOMIC DNA]</scope>
</reference>
<keyword evidence="1" id="KW-1133">Transmembrane helix</keyword>
<proteinExistence type="predicted"/>
<reference evidence="3" key="2">
    <citation type="submission" date="2023-11" db="UniProtKB">
        <authorList>
            <consortium name="WormBaseParasite"/>
        </authorList>
    </citation>
    <scope>IDENTIFICATION</scope>
</reference>
<organism evidence="2 3">
    <name type="scientific">Schistosoma rodhaini</name>
    <dbReference type="NCBI Taxonomy" id="6188"/>
    <lineage>
        <taxon>Eukaryota</taxon>
        <taxon>Metazoa</taxon>
        <taxon>Spiralia</taxon>
        <taxon>Lophotrochozoa</taxon>
        <taxon>Platyhelminthes</taxon>
        <taxon>Trematoda</taxon>
        <taxon>Digenea</taxon>
        <taxon>Strigeidida</taxon>
        <taxon>Schistosomatoidea</taxon>
        <taxon>Schistosomatidae</taxon>
        <taxon>Schistosoma</taxon>
    </lineage>
</organism>
<dbReference type="Proteomes" id="UP000050792">
    <property type="component" value="Unassembled WGS sequence"/>
</dbReference>
<evidence type="ECO:0000256" key="1">
    <source>
        <dbReference type="SAM" id="Phobius"/>
    </source>
</evidence>